<dbReference type="Proteomes" id="UP000501891">
    <property type="component" value="Chromosome"/>
</dbReference>
<dbReference type="AlphaFoldDB" id="A0A858R3A0"/>
<organism evidence="1 2">
    <name type="scientific">Aerophototrophica crusticola</name>
    <dbReference type="NCBI Taxonomy" id="1709002"/>
    <lineage>
        <taxon>Bacteria</taxon>
        <taxon>Pseudomonadati</taxon>
        <taxon>Pseudomonadota</taxon>
        <taxon>Alphaproteobacteria</taxon>
        <taxon>Rhodospirillales</taxon>
        <taxon>Rhodospirillaceae</taxon>
        <taxon>Aerophototrophica</taxon>
    </lineage>
</organism>
<dbReference type="EMBL" id="CP051775">
    <property type="protein sequence ID" value="QJE71875.1"/>
    <property type="molecule type" value="Genomic_DNA"/>
</dbReference>
<keyword evidence="2" id="KW-1185">Reference proteome</keyword>
<reference evidence="1" key="1">
    <citation type="submission" date="2020-04" db="EMBL/GenBank/DDBJ databases">
        <title>A desert anoxygenic phototrophic bacterium fixes CO2 using RubisCO under aerobic conditions.</title>
        <authorList>
            <person name="Tang K."/>
        </authorList>
    </citation>
    <scope>NUCLEOTIDE SEQUENCE [LARGE SCALE GENOMIC DNA]</scope>
    <source>
        <strain evidence="1">MIMtkB3</strain>
    </source>
</reference>
<proteinExistence type="predicted"/>
<evidence type="ECO:0000313" key="2">
    <source>
        <dbReference type="Proteomes" id="UP000501891"/>
    </source>
</evidence>
<name>A0A858R3A0_9PROT</name>
<protein>
    <submittedName>
        <fullName evidence="1">CopG family transcriptional regulator</fullName>
    </submittedName>
</protein>
<sequence length="61" mass="6741">MARHNLDRPLPADDPTDAALTEEALAELDSGMGIPLADIKAWVESWGTDDELPPPEARRFR</sequence>
<evidence type="ECO:0000313" key="1">
    <source>
        <dbReference type="EMBL" id="QJE71875.1"/>
    </source>
</evidence>
<dbReference type="KEGG" id="acru:HHL28_01000"/>
<gene>
    <name evidence="1" type="ORF">HHL28_01000</name>
</gene>
<accession>A0A858R3A0</accession>